<keyword evidence="1" id="KW-0732">Signal</keyword>
<dbReference type="Proteomes" id="UP000326170">
    <property type="component" value="Chromosome"/>
</dbReference>
<accession>A0A5P9P7T7</accession>
<evidence type="ECO:0000256" key="1">
    <source>
        <dbReference type="ARBA" id="ARBA00022729"/>
    </source>
</evidence>
<dbReference type="RefSeq" id="WP_152943697.1">
    <property type="nucleotide sequence ID" value="NZ_CP045488.1"/>
</dbReference>
<dbReference type="InterPro" id="IPR051010">
    <property type="entry name" value="BCAA_transport"/>
</dbReference>
<name>A0A5P9P7T7_9EURY</name>
<dbReference type="InterPro" id="IPR028081">
    <property type="entry name" value="Leu-bd"/>
</dbReference>
<dbReference type="CDD" id="cd06330">
    <property type="entry name" value="PBP1_As_SBP-like"/>
    <property type="match status" value="1"/>
</dbReference>
<dbReference type="PROSITE" id="PS51318">
    <property type="entry name" value="TAT"/>
    <property type="match status" value="1"/>
</dbReference>
<dbReference type="NCBIfam" id="TIGR01409">
    <property type="entry name" value="TAT_signal_seq"/>
    <property type="match status" value="1"/>
</dbReference>
<reference evidence="3 4" key="1">
    <citation type="journal article" date="2007" name="Int. J. Syst. Evol. Microbiol.">
        <title>Natronorubrum sulfidifaciens sp. nov., an extremely haloalkaliphilic archaeon isolated from Aiding salt lake in Xin-Jiang, China.</title>
        <authorList>
            <person name="Cui H.L."/>
            <person name="Tohty D."/>
            <person name="Liu H.C."/>
            <person name="Liu S.J."/>
            <person name="Oren A."/>
            <person name="Zhou P.J."/>
        </authorList>
    </citation>
    <scope>NUCLEOTIDE SEQUENCE [LARGE SCALE GENOMIC DNA]</scope>
    <source>
        <strain evidence="3 4">7-3</strain>
    </source>
</reference>
<dbReference type="OrthoDB" id="200499at2157"/>
<dbReference type="EMBL" id="CP045488">
    <property type="protein sequence ID" value="QFU84166.1"/>
    <property type="molecule type" value="Genomic_DNA"/>
</dbReference>
<dbReference type="InterPro" id="IPR028082">
    <property type="entry name" value="Peripla_BP_I"/>
</dbReference>
<organism evidence="3 4">
    <name type="scientific">Natronorubrum aibiense</name>
    <dbReference type="NCBI Taxonomy" id="348826"/>
    <lineage>
        <taxon>Archaea</taxon>
        <taxon>Methanobacteriati</taxon>
        <taxon>Methanobacteriota</taxon>
        <taxon>Stenosarchaea group</taxon>
        <taxon>Halobacteria</taxon>
        <taxon>Halobacteriales</taxon>
        <taxon>Natrialbaceae</taxon>
        <taxon>Natronorubrum</taxon>
    </lineage>
</organism>
<dbReference type="Gene3D" id="3.40.50.2300">
    <property type="match status" value="2"/>
</dbReference>
<evidence type="ECO:0000313" key="4">
    <source>
        <dbReference type="Proteomes" id="UP000326170"/>
    </source>
</evidence>
<evidence type="ECO:0000259" key="2">
    <source>
        <dbReference type="Pfam" id="PF13458"/>
    </source>
</evidence>
<sequence>MGNGHKNNDSRAAANSVGVDRRTFLKTTAAGAGLATVAGCLGGGSDEGVTLGALYITSGFASLYGEEAERGYELAADEINDDGGIDGEEVTIISRDTEADATTAGRQLRSLIEEENVDGLFGLDSSGVAQALAPQVAQFQMPFMATHAATPFLTSPEGEHEDSVGNDYVFRNANNLAQDIYGAARTAEELDATEWATIGPDYAFGYQTWDYFQAFCEGLDVDAEFTAEQFPGLETGDYSPYISSIMDADPDGVITPLWGADLTTFLGQAENAGWFDQIDYTLFSVGMGTDLPADGSPLVEGEHASTRYDPFVPDSDENNSFRERYTDEYDTLPTYNAEGAYRAVYMYKEAIESAGSTGSDDLVDAFTGMEHSGPVGDYQFNEETNQATVPSIWGTVSYDDEWESNVLDPVEVYEATPDVINDALGDSDLPSGV</sequence>
<keyword evidence="4" id="KW-1185">Reference proteome</keyword>
<proteinExistence type="predicted"/>
<dbReference type="InterPro" id="IPR019546">
    <property type="entry name" value="TAT_signal_bac_arc"/>
</dbReference>
<dbReference type="AlphaFoldDB" id="A0A5P9P7T7"/>
<dbReference type="KEGG" id="nas:GCU68_10700"/>
<dbReference type="SUPFAM" id="SSF53822">
    <property type="entry name" value="Periplasmic binding protein-like I"/>
    <property type="match status" value="1"/>
</dbReference>
<dbReference type="InterPro" id="IPR006311">
    <property type="entry name" value="TAT_signal"/>
</dbReference>
<dbReference type="PANTHER" id="PTHR30483:SF37">
    <property type="entry name" value="ABC TRANSPORTER SUBSTRATE-BINDING PROTEIN"/>
    <property type="match status" value="1"/>
</dbReference>
<feature type="domain" description="Leucine-binding protein" evidence="2">
    <location>
        <begin position="49"/>
        <end position="390"/>
    </location>
</feature>
<gene>
    <name evidence="3" type="ORF">GCU68_10700</name>
</gene>
<dbReference type="Pfam" id="PF13458">
    <property type="entry name" value="Peripla_BP_6"/>
    <property type="match status" value="1"/>
</dbReference>
<evidence type="ECO:0000313" key="3">
    <source>
        <dbReference type="EMBL" id="QFU84166.1"/>
    </source>
</evidence>
<dbReference type="PANTHER" id="PTHR30483">
    <property type="entry name" value="LEUCINE-SPECIFIC-BINDING PROTEIN"/>
    <property type="match status" value="1"/>
</dbReference>
<protein>
    <submittedName>
        <fullName evidence="3">ABC transporter substrate-binding protein</fullName>
    </submittedName>
</protein>
<dbReference type="GeneID" id="42301518"/>